<dbReference type="RefSeq" id="WP_074737411.1">
    <property type="nucleotide sequence ID" value="NZ_FNNP01000005.1"/>
</dbReference>
<gene>
    <name evidence="1" type="ORF">SAMN05444358_10513</name>
</gene>
<proteinExistence type="predicted"/>
<dbReference type="EMBL" id="FNNP01000005">
    <property type="protein sequence ID" value="SDX35632.1"/>
    <property type="molecule type" value="Genomic_DNA"/>
</dbReference>
<evidence type="ECO:0000313" key="1">
    <source>
        <dbReference type="EMBL" id="SDX35632.1"/>
    </source>
</evidence>
<dbReference type="STRING" id="985054.SAMN05444358_10513"/>
<keyword evidence="2" id="KW-1185">Reference proteome</keyword>
<dbReference type="Proteomes" id="UP000183400">
    <property type="component" value="Unassembled WGS sequence"/>
</dbReference>
<accession>A0A1H3B114</accession>
<name>A0A1H3B114_9RHOB</name>
<reference evidence="2" key="1">
    <citation type="submission" date="2016-10" db="EMBL/GenBank/DDBJ databases">
        <authorList>
            <person name="Varghese N."/>
            <person name="Submissions S."/>
        </authorList>
    </citation>
    <scope>NUCLEOTIDE SEQUENCE [LARGE SCALE GENOMIC DNA]</scope>
    <source>
        <strain evidence="2">DSM 27839</strain>
    </source>
</reference>
<sequence>MTRYQTTEFDTENQFDWASIQYTIEDDVIVATRTMFDAGYEVFGTYEDGILRREFNAGTEEALGFDNRVIEYDTDGKMTERGTVYPDNLRITETFQSGVPSETLIQDGFFGDGVKPWNQIVLNYDAAGNIIGRTITYDDAPQTVEAFAPGHFKTIQDFLQTKSWDTIDTFFDINGNRTGRTTAYDNGIVKQETWTGGQRSSITQTDDNDAKSWESISTTFDDNGKTSEKTTTYDNGIVKHESWSDGKRVSISQTDEQNAKSWDSITTTYLDGEISERRVEKDNGDVNVTLYSDGNRSQTMQLDGDDSTSWVLKVVSYPDAGGKEIALFEAVEDTPETFFQYFPELTPPVALEEFVLDFDDGTRIKDSDQVLDGTFIASVSKGQRDIDGALAPNEYGGSTPDTDLEAFNAWGATVGFTKSDGDEFNFDSVSLANASKADTTHIPESNWANQVTINAYNDDVLIHSAEVDLTFDHVTHEFDWRDIDHLEFVASGGEITNDHVENAGWFSMDDLSLFA</sequence>
<dbReference type="AlphaFoldDB" id="A0A1H3B114"/>
<organism evidence="1 2">
    <name type="scientific">Ruegeria halocynthiae</name>
    <dbReference type="NCBI Taxonomy" id="985054"/>
    <lineage>
        <taxon>Bacteria</taxon>
        <taxon>Pseudomonadati</taxon>
        <taxon>Pseudomonadota</taxon>
        <taxon>Alphaproteobacteria</taxon>
        <taxon>Rhodobacterales</taxon>
        <taxon>Roseobacteraceae</taxon>
        <taxon>Ruegeria</taxon>
    </lineage>
</organism>
<protein>
    <submittedName>
        <fullName evidence="1">Uncharacterized protein</fullName>
    </submittedName>
</protein>
<evidence type="ECO:0000313" key="2">
    <source>
        <dbReference type="Proteomes" id="UP000183400"/>
    </source>
</evidence>
<dbReference type="OrthoDB" id="7792994at2"/>